<dbReference type="AlphaFoldDB" id="A0ABD3F039"/>
<name>A0ABD3F039_9STRA</name>
<protein>
    <recommendedName>
        <fullName evidence="3">RxLR effector protein</fullName>
    </recommendedName>
</protein>
<accession>A0ABD3F039</accession>
<evidence type="ECO:0008006" key="3">
    <source>
        <dbReference type="Google" id="ProtNLM"/>
    </source>
</evidence>
<keyword evidence="2" id="KW-1185">Reference proteome</keyword>
<comment type="caution">
    <text evidence="1">The sequence shown here is derived from an EMBL/GenBank/DDBJ whole genome shotgun (WGS) entry which is preliminary data.</text>
</comment>
<proteinExistence type="predicted"/>
<sequence length="87" mass="9954">MSLGTYQRLLRDPKSTWANMGAIGSTPVPVPLNANETVGDYQQKFKFWLAQRNVTLESLRDDVVRERSSDVGMLNGARKWRRKMLLS</sequence>
<dbReference type="Proteomes" id="UP001632037">
    <property type="component" value="Unassembled WGS sequence"/>
</dbReference>
<evidence type="ECO:0000313" key="2">
    <source>
        <dbReference type="Proteomes" id="UP001632037"/>
    </source>
</evidence>
<gene>
    <name evidence="1" type="ORF">V7S43_015044</name>
</gene>
<reference evidence="1 2" key="1">
    <citation type="submission" date="2024-09" db="EMBL/GenBank/DDBJ databases">
        <title>Genome sequencing and assembly of Phytophthora oleae, isolate VK10A, causative agent of rot of olive drupes.</title>
        <authorList>
            <person name="Conti Taguali S."/>
            <person name="Riolo M."/>
            <person name="La Spada F."/>
            <person name="Cacciola S.O."/>
            <person name="Dionisio G."/>
        </authorList>
    </citation>
    <scope>NUCLEOTIDE SEQUENCE [LARGE SCALE GENOMIC DNA]</scope>
    <source>
        <strain evidence="1 2">VK10A</strain>
    </source>
</reference>
<organism evidence="1 2">
    <name type="scientific">Phytophthora oleae</name>
    <dbReference type="NCBI Taxonomy" id="2107226"/>
    <lineage>
        <taxon>Eukaryota</taxon>
        <taxon>Sar</taxon>
        <taxon>Stramenopiles</taxon>
        <taxon>Oomycota</taxon>
        <taxon>Peronosporomycetes</taxon>
        <taxon>Peronosporales</taxon>
        <taxon>Peronosporaceae</taxon>
        <taxon>Phytophthora</taxon>
    </lineage>
</organism>
<evidence type="ECO:0000313" key="1">
    <source>
        <dbReference type="EMBL" id="KAL3660123.1"/>
    </source>
</evidence>
<dbReference type="EMBL" id="JBIMZQ010000043">
    <property type="protein sequence ID" value="KAL3660123.1"/>
    <property type="molecule type" value="Genomic_DNA"/>
</dbReference>